<keyword evidence="7" id="KW-1185">Reference proteome</keyword>
<dbReference type="GO" id="GO:0051907">
    <property type="term" value="F:S-(hydroxymethyl)glutathione synthase activity"/>
    <property type="evidence" value="ECO:0007669"/>
    <property type="project" value="UniProtKB-EC"/>
</dbReference>
<name>A0A2R8AIX1_9RHOB</name>
<evidence type="ECO:0000313" key="6">
    <source>
        <dbReference type="EMBL" id="SPF75991.1"/>
    </source>
</evidence>
<dbReference type="PANTHER" id="PTHR33337">
    <property type="entry name" value="GFA DOMAIN-CONTAINING PROTEIN"/>
    <property type="match status" value="1"/>
</dbReference>
<sequence>MNILPSENAPGMQVGESIEGGCTCSHVRYRLSLRPLIVHGCHCTLCQKQTGAAYAVNALIEENRVKILSGSVRDMRVTTPSGAGQTITRCNRCGVAVWSKYHALPKIGNHVLFIRAGTLNDPARMPPDVHIHTSAKQPHVILSEQTPQFDQFYDPRKAWPPDSIRRYADIITSHDMRSETTAVRLGGCV</sequence>
<evidence type="ECO:0000256" key="1">
    <source>
        <dbReference type="ARBA" id="ARBA00005495"/>
    </source>
</evidence>
<dbReference type="Pfam" id="PF04828">
    <property type="entry name" value="GFA"/>
    <property type="match status" value="1"/>
</dbReference>
<feature type="domain" description="CENP-V/GFA" evidence="5">
    <location>
        <begin position="18"/>
        <end position="128"/>
    </location>
</feature>
<dbReference type="Gene3D" id="3.90.1590.10">
    <property type="entry name" value="glutathione-dependent formaldehyde- activating enzyme (gfa)"/>
    <property type="match status" value="1"/>
</dbReference>
<accession>A0A2R8AIX1</accession>
<gene>
    <name evidence="6" type="primary">gfa</name>
    <name evidence="6" type="ORF">ALP8811_00987</name>
</gene>
<dbReference type="PROSITE" id="PS51891">
    <property type="entry name" value="CENP_V_GFA"/>
    <property type="match status" value="1"/>
</dbReference>
<protein>
    <submittedName>
        <fullName evidence="6">Glutathione-dependent formaldehyde-activating enzyme</fullName>
        <ecNumber evidence="6">4.4.1.22</ecNumber>
    </submittedName>
</protein>
<dbReference type="RefSeq" id="WP_219928718.1">
    <property type="nucleotide sequence ID" value="NZ_OMOI01000001.1"/>
</dbReference>
<reference evidence="7" key="1">
    <citation type="submission" date="2018-03" db="EMBL/GenBank/DDBJ databases">
        <authorList>
            <person name="Rodrigo-Torres L."/>
            <person name="Arahal R. D."/>
            <person name="Lucena T."/>
        </authorList>
    </citation>
    <scope>NUCLEOTIDE SEQUENCE [LARGE SCALE GENOMIC DNA]</scope>
    <source>
        <strain evidence="7">CECT 8811</strain>
    </source>
</reference>
<dbReference type="PANTHER" id="PTHR33337:SF33">
    <property type="entry name" value="CENP-V_GFA DOMAIN-CONTAINING PROTEIN"/>
    <property type="match status" value="1"/>
</dbReference>
<dbReference type="Proteomes" id="UP000244911">
    <property type="component" value="Unassembled WGS sequence"/>
</dbReference>
<dbReference type="InterPro" id="IPR006913">
    <property type="entry name" value="CENP-V/GFA"/>
</dbReference>
<dbReference type="EMBL" id="OMOI01000001">
    <property type="protein sequence ID" value="SPF75991.1"/>
    <property type="molecule type" value="Genomic_DNA"/>
</dbReference>
<comment type="similarity">
    <text evidence="1">Belongs to the Gfa family.</text>
</comment>
<evidence type="ECO:0000256" key="2">
    <source>
        <dbReference type="ARBA" id="ARBA00022723"/>
    </source>
</evidence>
<dbReference type="AlphaFoldDB" id="A0A2R8AIX1"/>
<evidence type="ECO:0000256" key="4">
    <source>
        <dbReference type="ARBA" id="ARBA00023239"/>
    </source>
</evidence>
<evidence type="ECO:0000313" key="7">
    <source>
        <dbReference type="Proteomes" id="UP000244911"/>
    </source>
</evidence>
<dbReference type="SUPFAM" id="SSF51316">
    <property type="entry name" value="Mss4-like"/>
    <property type="match status" value="1"/>
</dbReference>
<proteinExistence type="inferred from homology"/>
<keyword evidence="3" id="KW-0862">Zinc</keyword>
<dbReference type="GO" id="GO:0046872">
    <property type="term" value="F:metal ion binding"/>
    <property type="evidence" value="ECO:0007669"/>
    <property type="project" value="UniProtKB-KW"/>
</dbReference>
<evidence type="ECO:0000259" key="5">
    <source>
        <dbReference type="PROSITE" id="PS51891"/>
    </source>
</evidence>
<keyword evidence="4 6" id="KW-0456">Lyase</keyword>
<dbReference type="EC" id="4.4.1.22" evidence="6"/>
<keyword evidence="2" id="KW-0479">Metal-binding</keyword>
<dbReference type="InterPro" id="IPR011057">
    <property type="entry name" value="Mss4-like_sf"/>
</dbReference>
<evidence type="ECO:0000256" key="3">
    <source>
        <dbReference type="ARBA" id="ARBA00022833"/>
    </source>
</evidence>
<organism evidence="6 7">
    <name type="scientific">Aliiroseovarius pelagivivens</name>
    <dbReference type="NCBI Taxonomy" id="1639690"/>
    <lineage>
        <taxon>Bacteria</taxon>
        <taxon>Pseudomonadati</taxon>
        <taxon>Pseudomonadota</taxon>
        <taxon>Alphaproteobacteria</taxon>
        <taxon>Rhodobacterales</taxon>
        <taxon>Paracoccaceae</taxon>
        <taxon>Aliiroseovarius</taxon>
    </lineage>
</organism>